<feature type="transmembrane region" description="Helical" evidence="8">
    <location>
        <begin position="1115"/>
        <end position="1137"/>
    </location>
</feature>
<evidence type="ECO:0000313" key="10">
    <source>
        <dbReference type="EMBL" id="KAF2663360.1"/>
    </source>
</evidence>
<dbReference type="EMBL" id="MU004246">
    <property type="protein sequence ID" value="KAF2663360.1"/>
    <property type="molecule type" value="Genomic_DNA"/>
</dbReference>
<keyword evidence="4" id="KW-0547">Nucleotide-binding</keyword>
<evidence type="ECO:0000256" key="5">
    <source>
        <dbReference type="ARBA" id="ARBA00022840"/>
    </source>
</evidence>
<feature type="transmembrane region" description="Helical" evidence="8">
    <location>
        <begin position="1075"/>
        <end position="1103"/>
    </location>
</feature>
<feature type="transmembrane region" description="Helical" evidence="8">
    <location>
        <begin position="485"/>
        <end position="510"/>
    </location>
</feature>
<dbReference type="InterPro" id="IPR013525">
    <property type="entry name" value="ABC2_TM"/>
</dbReference>
<dbReference type="OrthoDB" id="66620at2759"/>
<dbReference type="InterPro" id="IPR027417">
    <property type="entry name" value="P-loop_NTPase"/>
</dbReference>
<feature type="transmembrane region" description="Helical" evidence="8">
    <location>
        <begin position="462"/>
        <end position="479"/>
    </location>
</feature>
<dbReference type="InterPro" id="IPR017871">
    <property type="entry name" value="ABC_transporter-like_CS"/>
</dbReference>
<dbReference type="GO" id="GO:0016020">
    <property type="term" value="C:membrane"/>
    <property type="evidence" value="ECO:0007669"/>
    <property type="project" value="UniProtKB-SubCell"/>
</dbReference>
<evidence type="ECO:0000256" key="8">
    <source>
        <dbReference type="SAM" id="Phobius"/>
    </source>
</evidence>
<feature type="transmembrane region" description="Helical" evidence="8">
    <location>
        <begin position="373"/>
        <end position="393"/>
    </location>
</feature>
<protein>
    <submittedName>
        <fullName evidence="10">Pleiotropic drug resistance protein, ABC superfamily</fullName>
    </submittedName>
</protein>
<dbReference type="Pfam" id="PF00005">
    <property type="entry name" value="ABC_tran"/>
    <property type="match status" value="2"/>
</dbReference>
<dbReference type="InterPro" id="IPR003593">
    <property type="entry name" value="AAA+_ATPase"/>
</dbReference>
<organism evidence="10 11">
    <name type="scientific">Microthyrium microscopicum</name>
    <dbReference type="NCBI Taxonomy" id="703497"/>
    <lineage>
        <taxon>Eukaryota</taxon>
        <taxon>Fungi</taxon>
        <taxon>Dikarya</taxon>
        <taxon>Ascomycota</taxon>
        <taxon>Pezizomycotina</taxon>
        <taxon>Dothideomycetes</taxon>
        <taxon>Dothideomycetes incertae sedis</taxon>
        <taxon>Microthyriales</taxon>
        <taxon>Microthyriaceae</taxon>
        <taxon>Microthyrium</taxon>
    </lineage>
</organism>
<keyword evidence="6 8" id="KW-1133">Transmembrane helix</keyword>
<keyword evidence="2" id="KW-0813">Transport</keyword>
<accession>A0A6A6TUD0</accession>
<feature type="transmembrane region" description="Helical" evidence="8">
    <location>
        <begin position="1035"/>
        <end position="1054"/>
    </location>
</feature>
<evidence type="ECO:0000256" key="3">
    <source>
        <dbReference type="ARBA" id="ARBA00022692"/>
    </source>
</evidence>
<feature type="domain" description="ABC transporter" evidence="9">
    <location>
        <begin position="666"/>
        <end position="915"/>
    </location>
</feature>
<dbReference type="Proteomes" id="UP000799302">
    <property type="component" value="Unassembled WGS sequence"/>
</dbReference>
<gene>
    <name evidence="10" type="ORF">BT63DRAFT_125672</name>
</gene>
<keyword evidence="3 8" id="KW-0812">Transmembrane</keyword>
<comment type="subcellular location">
    <subcellularLocation>
        <location evidence="1">Membrane</location>
        <topology evidence="1">Multi-pass membrane protein</topology>
    </subcellularLocation>
</comment>
<evidence type="ECO:0000256" key="7">
    <source>
        <dbReference type="ARBA" id="ARBA00023136"/>
    </source>
</evidence>
<evidence type="ECO:0000259" key="9">
    <source>
        <dbReference type="PROSITE" id="PS50893"/>
    </source>
</evidence>
<evidence type="ECO:0000256" key="6">
    <source>
        <dbReference type="ARBA" id="ARBA00022989"/>
    </source>
</evidence>
<evidence type="ECO:0000256" key="2">
    <source>
        <dbReference type="ARBA" id="ARBA00022448"/>
    </source>
</evidence>
<dbReference type="InterPro" id="IPR043926">
    <property type="entry name" value="ABCG_dom"/>
</dbReference>
<sequence>METRSQNEPAPPGILMRAVSPVDVAVRNVSVTAGTSSRGPSIFQTIRSRKVLQEDEESGTTSRPLLNNVSAYMPQGSLTAIIGASGSGKTTLLNVLAQRLDESTMEISGSTTFNGVSQLSSQYAYVMQDDCLIPSLTVRETLQYSGELRLDDVLSAKERSLIVEQTISELSLKECASTRVGTSSAKGCSGGEKRRTSIGIQLLQNPSVLFADEVTSGLDATSAHQVVQTLKDFAKRGRTIVMTIHQPRSEIWDLFDRVVVLAHGSCVYSGEAERCLPYFKSIGFEAPPFVNPAEFLIDLAAIDNRTPEKERIDLIRFDRLRTSWAKHNDEVTDARTTSANLSVATRSSKVSTWRQFRIMTRRSMLVSFRDPKGLLGTIAEAVAVAFILGWAFYKLDDNLQGIRSRQGAFFTAAAVQGYLMLVYEIHRCTEDLPIFDREHSEGVVHVLPYLLSRRAAKAIEDILMSFLYSVIFYFMVGLRPGTEHFFIFFATVLLIQLTAVSVAMFSVSIFRDFPSAAMIGFAVFGYSNFSGGCFIPANKIPPYVGWVKWISYIFYAYGALMNNEFSGRIFSCDKPEGVTSFHCEQFSGAYQLRVSGVSLSISQGLVALAGLVGGFNVAIGLVLYFFPVKIRMSKKPQVDFKPTIHVEREGQSWSEKRQEAVISLMQYSLDVQKRRPWGAIHNQISILKPLSTTFQPGKLNIIMGPSGSGKTSLLSSLADRLRNSMLTSYKTQGEIMVNGHVATNSRLGSMISLVTQDDDGLLPSLTVRETLRFAAALRLHDLSVDAKHQKAEEILLRMGLKDCANTLIGNNMIKGVSGGEKRRVTIAIQLLTDPKVLLLDEPTSGLDGYTAQNIIELLTELAAEGRTVVLTIHQNRSDLFATNVLLLARGGQVGYCGPGKDMLPHFRDAGYECSEQTNPGDFVLDLITVDLRDDRREVESKKRVERLLSIWSAKEKEHSDKKSASAEVWSISDDAKVFVKSPASFTIAFPILFHRSALNLWREKNAMIARIMNVVPYGLLIALFFAPLHTDYQAILTRLGLIQLVCFMYFMGTLNNAAHFPIEKPVMNQEVEERAYTVVPFFVSFSLLELPFTLVASCLAAVVAAFPIGVRSAEVYFAMFFNIFAMLSCGESLALALNSVLSDSGLTLSVTNVLICIAQTMAGVLSINMPKFLRDINRISPITYVAGNLAPYFFRGVVFDCSPEKKLPGESCIQTKGDDILQLYGLDHNPRVQLAILAGVMLGYRLFAFVVLYLRKRTWK</sequence>
<dbReference type="SUPFAM" id="SSF52540">
    <property type="entry name" value="P-loop containing nucleoside triphosphate hydrolases"/>
    <property type="match status" value="2"/>
</dbReference>
<keyword evidence="11" id="KW-1185">Reference proteome</keyword>
<reference evidence="10" key="1">
    <citation type="journal article" date="2020" name="Stud. Mycol.">
        <title>101 Dothideomycetes genomes: a test case for predicting lifestyles and emergence of pathogens.</title>
        <authorList>
            <person name="Haridas S."/>
            <person name="Albert R."/>
            <person name="Binder M."/>
            <person name="Bloem J."/>
            <person name="Labutti K."/>
            <person name="Salamov A."/>
            <person name="Andreopoulos B."/>
            <person name="Baker S."/>
            <person name="Barry K."/>
            <person name="Bills G."/>
            <person name="Bluhm B."/>
            <person name="Cannon C."/>
            <person name="Castanera R."/>
            <person name="Culley D."/>
            <person name="Daum C."/>
            <person name="Ezra D."/>
            <person name="Gonzalez J."/>
            <person name="Henrissat B."/>
            <person name="Kuo A."/>
            <person name="Liang C."/>
            <person name="Lipzen A."/>
            <person name="Lutzoni F."/>
            <person name="Magnuson J."/>
            <person name="Mondo S."/>
            <person name="Nolan M."/>
            <person name="Ohm R."/>
            <person name="Pangilinan J."/>
            <person name="Park H.-J."/>
            <person name="Ramirez L."/>
            <person name="Alfaro M."/>
            <person name="Sun H."/>
            <person name="Tritt A."/>
            <person name="Yoshinaga Y."/>
            <person name="Zwiers L.-H."/>
            <person name="Turgeon B."/>
            <person name="Goodwin S."/>
            <person name="Spatafora J."/>
            <person name="Crous P."/>
            <person name="Grigoriev I."/>
        </authorList>
    </citation>
    <scope>NUCLEOTIDE SEQUENCE</scope>
    <source>
        <strain evidence="10">CBS 115976</strain>
    </source>
</reference>
<feature type="transmembrane region" description="Helical" evidence="8">
    <location>
        <begin position="517"/>
        <end position="537"/>
    </location>
</feature>
<dbReference type="InterPro" id="IPR050352">
    <property type="entry name" value="ABCG_transporters"/>
</dbReference>
<dbReference type="InterPro" id="IPR003439">
    <property type="entry name" value="ABC_transporter-like_ATP-bd"/>
</dbReference>
<feature type="transmembrane region" description="Helical" evidence="8">
    <location>
        <begin position="605"/>
        <end position="626"/>
    </location>
</feature>
<name>A0A6A6TUD0_9PEZI</name>
<dbReference type="PROSITE" id="PS00211">
    <property type="entry name" value="ABC_TRANSPORTER_1"/>
    <property type="match status" value="1"/>
</dbReference>
<dbReference type="Pfam" id="PF01061">
    <property type="entry name" value="ABC2_membrane"/>
    <property type="match status" value="2"/>
</dbReference>
<feature type="domain" description="ABC transporter" evidence="9">
    <location>
        <begin position="46"/>
        <end position="288"/>
    </location>
</feature>
<keyword evidence="5" id="KW-0067">ATP-binding</keyword>
<keyword evidence="7 8" id="KW-0472">Membrane</keyword>
<dbReference type="Gene3D" id="3.40.50.300">
    <property type="entry name" value="P-loop containing nucleotide triphosphate hydrolases"/>
    <property type="match status" value="2"/>
</dbReference>
<dbReference type="AlphaFoldDB" id="A0A6A6TUD0"/>
<evidence type="ECO:0000256" key="4">
    <source>
        <dbReference type="ARBA" id="ARBA00022741"/>
    </source>
</evidence>
<dbReference type="PROSITE" id="PS50893">
    <property type="entry name" value="ABC_TRANSPORTER_2"/>
    <property type="match status" value="2"/>
</dbReference>
<dbReference type="Pfam" id="PF19055">
    <property type="entry name" value="ABC2_membrane_7"/>
    <property type="match status" value="1"/>
</dbReference>
<dbReference type="GO" id="GO:0140359">
    <property type="term" value="F:ABC-type transporter activity"/>
    <property type="evidence" value="ECO:0007669"/>
    <property type="project" value="InterPro"/>
</dbReference>
<feature type="transmembrane region" description="Helical" evidence="8">
    <location>
        <begin position="1011"/>
        <end position="1029"/>
    </location>
</feature>
<dbReference type="GO" id="GO:0005524">
    <property type="term" value="F:ATP binding"/>
    <property type="evidence" value="ECO:0007669"/>
    <property type="project" value="UniProtKB-KW"/>
</dbReference>
<dbReference type="SMART" id="SM00382">
    <property type="entry name" value="AAA"/>
    <property type="match status" value="2"/>
</dbReference>
<feature type="transmembrane region" description="Helical" evidence="8">
    <location>
        <begin position="1149"/>
        <end position="1167"/>
    </location>
</feature>
<feature type="transmembrane region" description="Helical" evidence="8">
    <location>
        <begin position="1232"/>
        <end position="1254"/>
    </location>
</feature>
<evidence type="ECO:0000256" key="1">
    <source>
        <dbReference type="ARBA" id="ARBA00004141"/>
    </source>
</evidence>
<dbReference type="GO" id="GO:0016887">
    <property type="term" value="F:ATP hydrolysis activity"/>
    <property type="evidence" value="ECO:0007669"/>
    <property type="project" value="InterPro"/>
</dbReference>
<evidence type="ECO:0000313" key="11">
    <source>
        <dbReference type="Proteomes" id="UP000799302"/>
    </source>
</evidence>
<dbReference type="PANTHER" id="PTHR48041">
    <property type="entry name" value="ABC TRANSPORTER G FAMILY MEMBER 28"/>
    <property type="match status" value="1"/>
</dbReference>
<dbReference type="PANTHER" id="PTHR48041:SF119">
    <property type="entry name" value="ROA1P"/>
    <property type="match status" value="1"/>
</dbReference>
<proteinExistence type="predicted"/>